<reference evidence="1 2" key="1">
    <citation type="submission" date="2017-02" db="EMBL/GenBank/DDBJ databases">
        <title>Genomes of Trichoderma spp. with biocontrol activity.</title>
        <authorList>
            <person name="Gardiner D."/>
            <person name="Kazan K."/>
            <person name="Vos C."/>
            <person name="Harvey P."/>
        </authorList>
    </citation>
    <scope>NUCLEOTIDE SEQUENCE [LARGE SCALE GENOMIC DNA]</scope>
    <source>
        <strain evidence="1 2">A5MH</strain>
    </source>
</reference>
<evidence type="ECO:0000313" key="2">
    <source>
        <dbReference type="Proteomes" id="UP000236546"/>
    </source>
</evidence>
<dbReference type="AlphaFoldDB" id="A0A2K0TC75"/>
<dbReference type="EMBL" id="MTYH01000049">
    <property type="protein sequence ID" value="PNP43136.1"/>
    <property type="molecule type" value="Genomic_DNA"/>
</dbReference>
<dbReference type="Proteomes" id="UP000236546">
    <property type="component" value="Unassembled WGS sequence"/>
</dbReference>
<evidence type="ECO:0000313" key="1">
    <source>
        <dbReference type="EMBL" id="PNP43136.1"/>
    </source>
</evidence>
<proteinExistence type="predicted"/>
<dbReference type="OrthoDB" id="4755528at2759"/>
<organism evidence="1 2">
    <name type="scientific">Trichoderma gamsii</name>
    <dbReference type="NCBI Taxonomy" id="398673"/>
    <lineage>
        <taxon>Eukaryota</taxon>
        <taxon>Fungi</taxon>
        <taxon>Dikarya</taxon>
        <taxon>Ascomycota</taxon>
        <taxon>Pezizomycotina</taxon>
        <taxon>Sordariomycetes</taxon>
        <taxon>Hypocreomycetidae</taxon>
        <taxon>Hypocreales</taxon>
        <taxon>Hypocreaceae</taxon>
        <taxon>Trichoderma</taxon>
    </lineage>
</organism>
<sequence>MACHSLYAFQDWAEIICNFWNYTDKDALAIETWLKKGANVADYPSYMKLYLDHGARLYLSISYRLSGYTAAVLLANPLLWLKWFDQ</sequence>
<comment type="caution">
    <text evidence="1">The sequence shown here is derived from an EMBL/GenBank/DDBJ whole genome shotgun (WGS) entry which is preliminary data.</text>
</comment>
<protein>
    <submittedName>
        <fullName evidence="1">Uncharacterized protein</fullName>
    </submittedName>
</protein>
<gene>
    <name evidence="1" type="ORF">TGAMA5MH_05069</name>
</gene>
<accession>A0A2K0TC75</accession>
<name>A0A2K0TC75_9HYPO</name>